<gene>
    <name evidence="3" type="ORF">B9Z65_4140</name>
</gene>
<feature type="transmembrane region" description="Helical" evidence="2">
    <location>
        <begin position="135"/>
        <end position="155"/>
    </location>
</feature>
<comment type="caution">
    <text evidence="3">The sequence shown here is derived from an EMBL/GenBank/DDBJ whole genome shotgun (WGS) entry which is preliminary data.</text>
</comment>
<protein>
    <submittedName>
        <fullName evidence="3">Uncharacterized protein</fullName>
    </submittedName>
</protein>
<evidence type="ECO:0000313" key="3">
    <source>
        <dbReference type="EMBL" id="PSK42226.1"/>
    </source>
</evidence>
<keyword evidence="2" id="KW-1133">Transmembrane helix</keyword>
<dbReference type="EMBL" id="NHZQ01000335">
    <property type="protein sequence ID" value="PSK42226.1"/>
    <property type="molecule type" value="Genomic_DNA"/>
</dbReference>
<name>A0A2P7Z1Z0_9PEZI</name>
<accession>A0A2P7Z1Z0</accession>
<dbReference type="Proteomes" id="UP000243723">
    <property type="component" value="Unassembled WGS sequence"/>
</dbReference>
<keyword evidence="2" id="KW-0472">Membrane</keyword>
<keyword evidence="1" id="KW-0175">Coiled coil</keyword>
<reference evidence="3 4" key="1">
    <citation type="submission" date="2017-05" db="EMBL/GenBank/DDBJ databases">
        <title>Draft genome sequence of Elsinoe australis.</title>
        <authorList>
            <person name="Cheng Q."/>
        </authorList>
    </citation>
    <scope>NUCLEOTIDE SEQUENCE [LARGE SCALE GENOMIC DNA]</scope>
    <source>
        <strain evidence="3 4">NL1</strain>
    </source>
</reference>
<evidence type="ECO:0000256" key="2">
    <source>
        <dbReference type="SAM" id="Phobius"/>
    </source>
</evidence>
<keyword evidence="2" id="KW-0812">Transmembrane</keyword>
<sequence length="484" mass="53193">MRFFPSPYEGLHPAFPNSPSPAYASPLYVAFPIASIAGVVGTAVGAAVRGGPAWGLAWAAWTMVGTAGVMAHEYTGRNRMCSKYLETQGIKVPSTWKLVEGRPNGFDNDEYVLAGGLLGILAAARKGRFSTTNAFSLYFGSFVYGGFAGVLLNLAGGKAYWNEDHFAEMRLKRAQSSSYTVDIAQKLGLPLPAAQALRHGFMLQTSLNNGILGSAGDVDSGSAMHSPMIPSQIVDAGPPDMDEKEPRPHLSAMENGRRVFQPFAKLDFKFDEPGQLVVREHLSYLQRQREELRLECESLMRERAKHQAAILAIPKGWTATDAGIMENIRLKCVVNVIGEVAAYLYREAGNMDWLIDDTKLQLERHKAGSSGQYSIIFDSSARIAASEAVWAPTVFKQAVAVHSMAAHSLILQKDDLIAQRIKMEKQLRRKSLQTSPEYEENSRLLRTLTVAIASAEVSLDLYKQFGGKESIELPFKRVDHVVLR</sequence>
<feature type="transmembrane region" description="Helical" evidence="2">
    <location>
        <begin position="27"/>
        <end position="48"/>
    </location>
</feature>
<dbReference type="AlphaFoldDB" id="A0A2P7Z1Z0"/>
<feature type="coiled-coil region" evidence="1">
    <location>
        <begin position="282"/>
        <end position="309"/>
    </location>
</feature>
<evidence type="ECO:0000313" key="4">
    <source>
        <dbReference type="Proteomes" id="UP000243723"/>
    </source>
</evidence>
<keyword evidence="4" id="KW-1185">Reference proteome</keyword>
<organism evidence="3 4">
    <name type="scientific">Elsinoe australis</name>
    <dbReference type="NCBI Taxonomy" id="40998"/>
    <lineage>
        <taxon>Eukaryota</taxon>
        <taxon>Fungi</taxon>
        <taxon>Dikarya</taxon>
        <taxon>Ascomycota</taxon>
        <taxon>Pezizomycotina</taxon>
        <taxon>Dothideomycetes</taxon>
        <taxon>Dothideomycetidae</taxon>
        <taxon>Myriangiales</taxon>
        <taxon>Elsinoaceae</taxon>
        <taxon>Elsinoe</taxon>
    </lineage>
</organism>
<evidence type="ECO:0000256" key="1">
    <source>
        <dbReference type="SAM" id="Coils"/>
    </source>
</evidence>
<proteinExistence type="predicted"/>
<feature type="transmembrane region" description="Helical" evidence="2">
    <location>
        <begin position="54"/>
        <end position="74"/>
    </location>
</feature>